<evidence type="ECO:0000313" key="4">
    <source>
        <dbReference type="Proteomes" id="UP000184346"/>
    </source>
</evidence>
<dbReference type="PROSITE" id="PS50887">
    <property type="entry name" value="GGDEF"/>
    <property type="match status" value="1"/>
</dbReference>
<dbReference type="NCBIfam" id="TIGR00254">
    <property type="entry name" value="GGDEF"/>
    <property type="match status" value="1"/>
</dbReference>
<proteinExistence type="predicted"/>
<dbReference type="Pfam" id="PF00990">
    <property type="entry name" value="GGDEF"/>
    <property type="match status" value="1"/>
</dbReference>
<dbReference type="InterPro" id="IPR029787">
    <property type="entry name" value="Nucleotide_cyclase"/>
</dbReference>
<feature type="domain" description="EAL" evidence="1">
    <location>
        <begin position="240"/>
        <end position="493"/>
    </location>
</feature>
<evidence type="ECO:0000313" key="3">
    <source>
        <dbReference type="EMBL" id="SHF62955.1"/>
    </source>
</evidence>
<dbReference type="InterPro" id="IPR001633">
    <property type="entry name" value="EAL_dom"/>
</dbReference>
<dbReference type="PANTHER" id="PTHR33121">
    <property type="entry name" value="CYCLIC DI-GMP PHOSPHODIESTERASE PDEF"/>
    <property type="match status" value="1"/>
</dbReference>
<evidence type="ECO:0000259" key="1">
    <source>
        <dbReference type="PROSITE" id="PS50883"/>
    </source>
</evidence>
<dbReference type="SUPFAM" id="SSF55073">
    <property type="entry name" value="Nucleotide cyclase"/>
    <property type="match status" value="1"/>
</dbReference>
<dbReference type="CDD" id="cd01948">
    <property type="entry name" value="EAL"/>
    <property type="match status" value="1"/>
</dbReference>
<dbReference type="EMBL" id="FQUJ01000016">
    <property type="protein sequence ID" value="SHF62955.1"/>
    <property type="molecule type" value="Genomic_DNA"/>
</dbReference>
<dbReference type="AlphaFoldDB" id="A0A1M5D7W1"/>
<dbReference type="InterPro" id="IPR035919">
    <property type="entry name" value="EAL_sf"/>
</dbReference>
<dbReference type="Gene3D" id="3.20.20.450">
    <property type="entry name" value="EAL domain"/>
    <property type="match status" value="1"/>
</dbReference>
<evidence type="ECO:0000259" key="2">
    <source>
        <dbReference type="PROSITE" id="PS50887"/>
    </source>
</evidence>
<accession>A0A1M5D7W1</accession>
<dbReference type="CDD" id="cd01949">
    <property type="entry name" value="GGDEF"/>
    <property type="match status" value="1"/>
</dbReference>
<dbReference type="STRING" id="1121942.SAMN02745148_03145"/>
<dbReference type="InterPro" id="IPR043128">
    <property type="entry name" value="Rev_trsase/Diguanyl_cyclase"/>
</dbReference>
<dbReference type="GO" id="GO:0071111">
    <property type="term" value="F:cyclic-guanylate-specific phosphodiesterase activity"/>
    <property type="evidence" value="ECO:0007669"/>
    <property type="project" value="InterPro"/>
</dbReference>
<dbReference type="RefSeq" id="WP_175546994.1">
    <property type="nucleotide sequence ID" value="NZ_FQUJ01000016.1"/>
</dbReference>
<feature type="domain" description="GGDEF" evidence="2">
    <location>
        <begin position="102"/>
        <end position="231"/>
    </location>
</feature>
<gene>
    <name evidence="3" type="ORF">SAMN02745148_03145</name>
</gene>
<dbReference type="InterPro" id="IPR000160">
    <property type="entry name" value="GGDEF_dom"/>
</dbReference>
<dbReference type="SUPFAM" id="SSF141868">
    <property type="entry name" value="EAL domain-like"/>
    <property type="match status" value="1"/>
</dbReference>
<dbReference type="Pfam" id="PF00563">
    <property type="entry name" value="EAL"/>
    <property type="match status" value="1"/>
</dbReference>
<name>A0A1M5D7W1_9GAMM</name>
<dbReference type="PANTHER" id="PTHR33121:SF19">
    <property type="entry name" value="CYCLIC DI-GMP PHOSPHODIESTERASE PA2567"/>
    <property type="match status" value="1"/>
</dbReference>
<dbReference type="SMART" id="SM00052">
    <property type="entry name" value="EAL"/>
    <property type="match status" value="1"/>
</dbReference>
<reference evidence="3 4" key="1">
    <citation type="submission" date="2016-11" db="EMBL/GenBank/DDBJ databases">
        <authorList>
            <person name="Jaros S."/>
            <person name="Januszkiewicz K."/>
            <person name="Wedrychowicz H."/>
        </authorList>
    </citation>
    <scope>NUCLEOTIDE SEQUENCE [LARGE SCALE GENOMIC DNA]</scope>
    <source>
        <strain evidence="3 4">DSM 19980</strain>
    </source>
</reference>
<sequence length="506" mass="56875">MNAFNYAWVWRARRYIVVTLASLSRGLGLLLLFLAVGASRGAEPLLRASRRRPRQERRASRLQSRLLALLARLQLRHTDPLTGIASQSSAQREMQKLLDADQAFMLIRLSIDNVKRINKTLGYDIGDQLLVALTQRLIRLEYHHGRLYRLGGNEFLMLVSPPIVGTAFLEQLREHLGQPLQLSGTSLIPTIALAILQGPEDGRNVHQLLYRSSIALVQARQSRDGFHVYQCGLDHRHEREKRLLQDLVHAVQHQQLKVVYQPKIRIANGQVAGFEALLQWQHPSLGLLQPDEFLPLAVHSGHMALIGSWMMECVMDHMAEWQVHGYAEDVAVNLSAVDLDDTQLAGRLLAGLNRRRLPARHLMLEITEQTMMLDPALAARLLEELRDQGIRVAIDDFGTGYSSLAQLRHLPLDVLKIDKSFVMGLPSQREDTMIVNSSIALAHDFGLEVIAEGVETPQQLALLAKAGCDQAQGYLISRAMDADRVIPWLKEYRASAPPSFLRVVQT</sequence>
<organism evidence="3 4">
    <name type="scientific">Modicisalibacter ilicicola DSM 19980</name>
    <dbReference type="NCBI Taxonomy" id="1121942"/>
    <lineage>
        <taxon>Bacteria</taxon>
        <taxon>Pseudomonadati</taxon>
        <taxon>Pseudomonadota</taxon>
        <taxon>Gammaproteobacteria</taxon>
        <taxon>Oceanospirillales</taxon>
        <taxon>Halomonadaceae</taxon>
        <taxon>Modicisalibacter</taxon>
    </lineage>
</organism>
<dbReference type="Gene3D" id="3.30.70.270">
    <property type="match status" value="1"/>
</dbReference>
<dbReference type="SMART" id="SM00267">
    <property type="entry name" value="GGDEF"/>
    <property type="match status" value="1"/>
</dbReference>
<dbReference type="InterPro" id="IPR050706">
    <property type="entry name" value="Cyclic-di-GMP_PDE-like"/>
</dbReference>
<dbReference type="PROSITE" id="PS50883">
    <property type="entry name" value="EAL"/>
    <property type="match status" value="1"/>
</dbReference>
<protein>
    <submittedName>
        <fullName evidence="3">Diguanylate cyclase (GGDEF) domain-containing protein</fullName>
    </submittedName>
</protein>
<keyword evidence="4" id="KW-1185">Reference proteome</keyword>
<dbReference type="Proteomes" id="UP000184346">
    <property type="component" value="Unassembled WGS sequence"/>
</dbReference>